<name>A0ABN2RKN9_9MICO</name>
<dbReference type="Proteomes" id="UP001499933">
    <property type="component" value="Unassembled WGS sequence"/>
</dbReference>
<sequence>MSRAAHARIVWLVGLVLVVGVGIAALVYLPDWLVTESVSANPAPSPTDLTTGERVSAVTAARTAVLFAAGGLLAVLTLYLTAARDAAAADKLDLDRDANRTDRYADAAKMLGDKSASSRLAGIYALERLAKESHADWQTIIDVVSGFVRDRAPQIEGPAKGRPPMRPTADVDAAIRALARLTNNRSSQHAIWLRDRMLAYSSLSGARLGNANLHNADLTEAYLIKVDFGNSEIGAAVFTDANLKGADLRGVRHCKQEQFYDVNVFDSDTKWPPEFSVADIDAAVAARKRALETQPTQVSPSAINHAPK</sequence>
<dbReference type="SUPFAM" id="SSF141571">
    <property type="entry name" value="Pentapeptide repeat-like"/>
    <property type="match status" value="1"/>
</dbReference>
<feature type="transmembrane region" description="Helical" evidence="1">
    <location>
        <begin position="9"/>
        <end position="29"/>
    </location>
</feature>
<dbReference type="InterPro" id="IPR001646">
    <property type="entry name" value="5peptide_repeat"/>
</dbReference>
<evidence type="ECO:0000313" key="2">
    <source>
        <dbReference type="EMBL" id="GAA1970457.1"/>
    </source>
</evidence>
<proteinExistence type="predicted"/>
<reference evidence="2 3" key="1">
    <citation type="journal article" date="2019" name="Int. J. Syst. Evol. Microbiol.">
        <title>The Global Catalogue of Microorganisms (GCM) 10K type strain sequencing project: providing services to taxonomists for standard genome sequencing and annotation.</title>
        <authorList>
            <consortium name="The Broad Institute Genomics Platform"/>
            <consortium name="The Broad Institute Genome Sequencing Center for Infectious Disease"/>
            <person name="Wu L."/>
            <person name="Ma J."/>
        </authorList>
    </citation>
    <scope>NUCLEOTIDE SEQUENCE [LARGE SCALE GENOMIC DNA]</scope>
    <source>
        <strain evidence="2 3">JCM 14901</strain>
    </source>
</reference>
<dbReference type="Pfam" id="PF00805">
    <property type="entry name" value="Pentapeptide"/>
    <property type="match status" value="2"/>
</dbReference>
<accession>A0ABN2RKN9</accession>
<evidence type="ECO:0000313" key="3">
    <source>
        <dbReference type="Proteomes" id="UP001499933"/>
    </source>
</evidence>
<evidence type="ECO:0000256" key="1">
    <source>
        <dbReference type="SAM" id="Phobius"/>
    </source>
</evidence>
<gene>
    <name evidence="2" type="ORF">GCM10009776_36880</name>
</gene>
<feature type="transmembrane region" description="Helical" evidence="1">
    <location>
        <begin position="64"/>
        <end position="82"/>
    </location>
</feature>
<dbReference type="EMBL" id="BAAAOG010000013">
    <property type="protein sequence ID" value="GAA1970457.1"/>
    <property type="molecule type" value="Genomic_DNA"/>
</dbReference>
<keyword evidence="1" id="KW-1133">Transmembrane helix</keyword>
<keyword evidence="1" id="KW-0472">Membrane</keyword>
<dbReference type="Gene3D" id="2.160.20.80">
    <property type="entry name" value="E3 ubiquitin-protein ligase SopA"/>
    <property type="match status" value="1"/>
</dbReference>
<evidence type="ECO:0008006" key="4">
    <source>
        <dbReference type="Google" id="ProtNLM"/>
    </source>
</evidence>
<protein>
    <recommendedName>
        <fullName evidence="4">Pentapeptide repeat-containing protein</fullName>
    </recommendedName>
</protein>
<keyword evidence="1" id="KW-0812">Transmembrane</keyword>
<keyword evidence="3" id="KW-1185">Reference proteome</keyword>
<comment type="caution">
    <text evidence="2">The sequence shown here is derived from an EMBL/GenBank/DDBJ whole genome shotgun (WGS) entry which is preliminary data.</text>
</comment>
<organism evidence="2 3">
    <name type="scientific">Microbacterium deminutum</name>
    <dbReference type="NCBI Taxonomy" id="344164"/>
    <lineage>
        <taxon>Bacteria</taxon>
        <taxon>Bacillati</taxon>
        <taxon>Actinomycetota</taxon>
        <taxon>Actinomycetes</taxon>
        <taxon>Micrococcales</taxon>
        <taxon>Microbacteriaceae</taxon>
        <taxon>Microbacterium</taxon>
    </lineage>
</organism>